<evidence type="ECO:0000313" key="2">
    <source>
        <dbReference type="Proteomes" id="UP001054252"/>
    </source>
</evidence>
<comment type="caution">
    <text evidence="1">The sequence shown here is derived from an EMBL/GenBank/DDBJ whole genome shotgun (WGS) entry which is preliminary data.</text>
</comment>
<evidence type="ECO:0000313" key="1">
    <source>
        <dbReference type="EMBL" id="GKV43879.1"/>
    </source>
</evidence>
<proteinExistence type="predicted"/>
<gene>
    <name evidence="1" type="ORF">SLEP1_g51126</name>
</gene>
<name>A0AAV5M256_9ROSI</name>
<dbReference type="Proteomes" id="UP001054252">
    <property type="component" value="Unassembled WGS sequence"/>
</dbReference>
<organism evidence="1 2">
    <name type="scientific">Rubroshorea leprosula</name>
    <dbReference type="NCBI Taxonomy" id="152421"/>
    <lineage>
        <taxon>Eukaryota</taxon>
        <taxon>Viridiplantae</taxon>
        <taxon>Streptophyta</taxon>
        <taxon>Embryophyta</taxon>
        <taxon>Tracheophyta</taxon>
        <taxon>Spermatophyta</taxon>
        <taxon>Magnoliopsida</taxon>
        <taxon>eudicotyledons</taxon>
        <taxon>Gunneridae</taxon>
        <taxon>Pentapetalae</taxon>
        <taxon>rosids</taxon>
        <taxon>malvids</taxon>
        <taxon>Malvales</taxon>
        <taxon>Dipterocarpaceae</taxon>
        <taxon>Rubroshorea</taxon>
    </lineage>
</organism>
<reference evidence="1 2" key="1">
    <citation type="journal article" date="2021" name="Commun. Biol.">
        <title>The genome of Shorea leprosula (Dipterocarpaceae) highlights the ecological relevance of drought in aseasonal tropical rainforests.</title>
        <authorList>
            <person name="Ng K.K.S."/>
            <person name="Kobayashi M.J."/>
            <person name="Fawcett J.A."/>
            <person name="Hatakeyama M."/>
            <person name="Paape T."/>
            <person name="Ng C.H."/>
            <person name="Ang C.C."/>
            <person name="Tnah L.H."/>
            <person name="Lee C.T."/>
            <person name="Nishiyama T."/>
            <person name="Sese J."/>
            <person name="O'Brien M.J."/>
            <person name="Copetti D."/>
            <person name="Mohd Noor M.I."/>
            <person name="Ong R.C."/>
            <person name="Putra M."/>
            <person name="Sireger I.Z."/>
            <person name="Indrioko S."/>
            <person name="Kosugi Y."/>
            <person name="Izuno A."/>
            <person name="Isagi Y."/>
            <person name="Lee S.L."/>
            <person name="Shimizu K.K."/>
        </authorList>
    </citation>
    <scope>NUCLEOTIDE SEQUENCE [LARGE SCALE GENOMIC DNA]</scope>
    <source>
        <strain evidence="1">214</strain>
    </source>
</reference>
<protein>
    <recommendedName>
        <fullName evidence="3">Reverse transcriptase zinc-binding domain-containing protein</fullName>
    </recommendedName>
</protein>
<accession>A0AAV5M256</accession>
<keyword evidence="2" id="KW-1185">Reference proteome</keyword>
<sequence length="132" mass="15543">MEVGQFSNDSWIWKNIWRHDFIGRERDEEQRIKEIILRELVLSSQPDQRRWSFDIANGYTVCKAYSLMAGQNRLVEPRICRKLWGKLIPSKINCFRWRLILKGLSTKAGILKRDPKSVDEMLQLVGDIPNPS</sequence>
<dbReference type="AlphaFoldDB" id="A0AAV5M256"/>
<evidence type="ECO:0008006" key="3">
    <source>
        <dbReference type="Google" id="ProtNLM"/>
    </source>
</evidence>
<dbReference type="EMBL" id="BPVZ01000173">
    <property type="protein sequence ID" value="GKV43879.1"/>
    <property type="molecule type" value="Genomic_DNA"/>
</dbReference>